<organism evidence="2">
    <name type="scientific">Wolbachia endosymbiont of Oeneis ivallda</name>
    <dbReference type="NCBI Taxonomy" id="3171168"/>
    <lineage>
        <taxon>Bacteria</taxon>
        <taxon>Pseudomonadati</taxon>
        <taxon>Pseudomonadota</taxon>
        <taxon>Alphaproteobacteria</taxon>
        <taxon>Rickettsiales</taxon>
        <taxon>Anaplasmataceae</taxon>
        <taxon>Wolbachieae</taxon>
        <taxon>Wolbachia</taxon>
    </lineage>
</organism>
<keyword evidence="1" id="KW-0812">Transmembrane</keyword>
<feature type="transmembrane region" description="Helical" evidence="1">
    <location>
        <begin position="30"/>
        <end position="48"/>
    </location>
</feature>
<accession>A0AAU7YNH8</accession>
<keyword evidence="1" id="KW-1133">Transmembrane helix</keyword>
<keyword evidence="1" id="KW-0472">Membrane</keyword>
<proteinExistence type="predicted"/>
<protein>
    <submittedName>
        <fullName evidence="2">Uncharacterized protein</fullName>
    </submittedName>
</protein>
<dbReference type="EMBL" id="CP158587">
    <property type="protein sequence ID" value="XCA35075.1"/>
    <property type="molecule type" value="Genomic_DNA"/>
</dbReference>
<reference evidence="2" key="1">
    <citation type="submission" date="2024-06" db="EMBL/GenBank/DDBJ databases">
        <title>Genome assembly of the Oeneis chryxus ivallda.</title>
        <authorList>
            <person name="MacDonald Z."/>
            <person name="Shaffer H.B."/>
            <person name="Gillespie T."/>
            <person name="Marimuthu M.P.A."/>
            <person name="Nguyen O."/>
            <person name="Fairbairn C.W."/>
            <person name="Seligmann W.E."/>
            <person name="Escalona M."/>
            <person name="Miller C."/>
            <person name="Toffelmier E."/>
        </authorList>
    </citation>
    <scope>NUCLEOTIDE SEQUENCE</scope>
    <source>
        <strain evidence="2">CCGP_102_HBS-TG_Oc004</strain>
    </source>
</reference>
<dbReference type="AlphaFoldDB" id="A0AAU7YNH8"/>
<sequence>MSKVETIKGKVKEVYGQAYGFVKKHPYKTAATFAAIALVTSLTAAYLLSPAYATFVGKVGTKAATLVSPAITAMSAFAVAHPLVASLVVLAAVAALITAPVYAYMNSSKAGQIEKVKQAVLNASVKGGDGKLEFSDDQEVCATFFETVVSAVFGGEKAFSK</sequence>
<gene>
    <name evidence="2" type="ORF">ABS861_07005</name>
</gene>
<feature type="transmembrane region" description="Helical" evidence="1">
    <location>
        <begin position="83"/>
        <end position="105"/>
    </location>
</feature>
<evidence type="ECO:0000313" key="2">
    <source>
        <dbReference type="EMBL" id="XCA35075.1"/>
    </source>
</evidence>
<name>A0AAU7YNH8_9RICK</name>
<evidence type="ECO:0000256" key="1">
    <source>
        <dbReference type="SAM" id="Phobius"/>
    </source>
</evidence>